<accession>A0ABQ3SWK8</accession>
<evidence type="ECO:0000313" key="3">
    <source>
        <dbReference type="Proteomes" id="UP000613974"/>
    </source>
</evidence>
<feature type="region of interest" description="Disordered" evidence="1">
    <location>
        <begin position="191"/>
        <end position="211"/>
    </location>
</feature>
<evidence type="ECO:0000313" key="2">
    <source>
        <dbReference type="EMBL" id="GHI72496.1"/>
    </source>
</evidence>
<protein>
    <submittedName>
        <fullName evidence="2">Uncharacterized protein</fullName>
    </submittedName>
</protein>
<gene>
    <name evidence="2" type="ORF">Snoj_64140</name>
</gene>
<dbReference type="RefSeq" id="WP_189735291.1">
    <property type="nucleotide sequence ID" value="NZ_BMRL01000003.1"/>
</dbReference>
<comment type="caution">
    <text evidence="2">The sequence shown here is derived from an EMBL/GenBank/DDBJ whole genome shotgun (WGS) entry which is preliminary data.</text>
</comment>
<feature type="compositionally biased region" description="Low complexity" evidence="1">
    <location>
        <begin position="199"/>
        <end position="211"/>
    </location>
</feature>
<dbReference type="GeneID" id="95590734"/>
<dbReference type="Proteomes" id="UP000613974">
    <property type="component" value="Unassembled WGS sequence"/>
</dbReference>
<keyword evidence="3" id="KW-1185">Reference proteome</keyword>
<sequence>MSGDGAELDVSKQALALIAQGITASLAELKEIGSVGTASMGGGFTDLALSGMETGHEGLTSTLGTFCERWGWGVRSLVQQGNAFARNVGLSAGAMYEQDQYIQGSFKVVANAALGNPYAEEKDIIAKSWGEVLSDNPITQIKNADYRPESFERASENGNEAWKSTVRDLNSSDILLPNQIIDAVGLRDEADEAVDDMVGPAPEAQPGGAGR</sequence>
<reference evidence="3" key="1">
    <citation type="submission" date="2023-07" db="EMBL/GenBank/DDBJ databases">
        <title>Whole genome shotgun sequence of Streptomyces nojiriensis NBRC 13794.</title>
        <authorList>
            <person name="Komaki H."/>
            <person name="Tamura T."/>
        </authorList>
    </citation>
    <scope>NUCLEOTIDE SEQUENCE [LARGE SCALE GENOMIC DNA]</scope>
    <source>
        <strain evidence="3">NBRC 13794</strain>
    </source>
</reference>
<name>A0ABQ3SWK8_9ACTN</name>
<dbReference type="EMBL" id="BNEC01000005">
    <property type="protein sequence ID" value="GHI72496.1"/>
    <property type="molecule type" value="Genomic_DNA"/>
</dbReference>
<proteinExistence type="predicted"/>
<organism evidence="2 3">
    <name type="scientific">Streptomyces nojiriensis</name>
    <dbReference type="NCBI Taxonomy" id="66374"/>
    <lineage>
        <taxon>Bacteria</taxon>
        <taxon>Bacillati</taxon>
        <taxon>Actinomycetota</taxon>
        <taxon>Actinomycetes</taxon>
        <taxon>Kitasatosporales</taxon>
        <taxon>Streptomycetaceae</taxon>
        <taxon>Streptomyces</taxon>
    </lineage>
</organism>
<evidence type="ECO:0000256" key="1">
    <source>
        <dbReference type="SAM" id="MobiDB-lite"/>
    </source>
</evidence>